<keyword evidence="3" id="KW-1185">Reference proteome</keyword>
<dbReference type="Pfam" id="PF00248">
    <property type="entry name" value="Aldo_ket_red"/>
    <property type="match status" value="1"/>
</dbReference>
<feature type="domain" description="NADP-dependent oxidoreductase" evidence="1">
    <location>
        <begin position="18"/>
        <end position="316"/>
    </location>
</feature>
<evidence type="ECO:0000313" key="2">
    <source>
        <dbReference type="EMBL" id="MEJ8822173.1"/>
    </source>
</evidence>
<name>A0ABU8VWM3_9BURK</name>
<dbReference type="Proteomes" id="UP001363010">
    <property type="component" value="Unassembled WGS sequence"/>
</dbReference>
<comment type="caution">
    <text evidence="2">The sequence shown here is derived from an EMBL/GenBank/DDBJ whole genome shotgun (WGS) entry which is preliminary data.</text>
</comment>
<accession>A0ABU8VWM3</accession>
<dbReference type="PANTHER" id="PTHR42686">
    <property type="entry name" value="GH17980P-RELATED"/>
    <property type="match status" value="1"/>
</dbReference>
<sequence length="343" mass="36643">MKSRNFQTRNGTNLAFSAIGLGTAPMGDLYELLDEKTSIATIEQAYASGVRVFDTSPHYGNGLAESRVGAGLRRAGRDGLIVSTKIGRVMDPFTRPPPKNPDVFSPGFAGGYPHAPRFDYSYDGAMRSVEHSLLRMGLDRIDVLLIHDCDVWTHGRADAPVRFEEAMDGAYKALDKLRSEKTVAAIGFGINEADTCVKFAKAGDFDVAMMAGRYSLLIQNGLAEFLPLALEKKMGVMLAGVFNSGILATGARPGAKFEYGPAPEDIMERVRKIEAICARHGTSIRRAALQFAMAHPAVVSVVLGGVKPEEVEANAADAGKTVPAALWSDLKSAGLLDPAAPTA</sequence>
<dbReference type="RefSeq" id="WP_340363225.1">
    <property type="nucleotide sequence ID" value="NZ_JBBKZV010000004.1"/>
</dbReference>
<dbReference type="EMBL" id="JBBKZV010000004">
    <property type="protein sequence ID" value="MEJ8822173.1"/>
    <property type="molecule type" value="Genomic_DNA"/>
</dbReference>
<dbReference type="PANTHER" id="PTHR42686:SF1">
    <property type="entry name" value="GH17980P-RELATED"/>
    <property type="match status" value="1"/>
</dbReference>
<organism evidence="2 3">
    <name type="scientific">Variovorax humicola</name>
    <dbReference type="NCBI Taxonomy" id="1769758"/>
    <lineage>
        <taxon>Bacteria</taxon>
        <taxon>Pseudomonadati</taxon>
        <taxon>Pseudomonadota</taxon>
        <taxon>Betaproteobacteria</taxon>
        <taxon>Burkholderiales</taxon>
        <taxon>Comamonadaceae</taxon>
        <taxon>Variovorax</taxon>
    </lineage>
</organism>
<dbReference type="InterPro" id="IPR036812">
    <property type="entry name" value="NAD(P)_OxRdtase_dom_sf"/>
</dbReference>
<evidence type="ECO:0000259" key="1">
    <source>
        <dbReference type="Pfam" id="PF00248"/>
    </source>
</evidence>
<evidence type="ECO:0000313" key="3">
    <source>
        <dbReference type="Proteomes" id="UP001363010"/>
    </source>
</evidence>
<dbReference type="InterPro" id="IPR023210">
    <property type="entry name" value="NADP_OxRdtase_dom"/>
</dbReference>
<dbReference type="InterPro" id="IPR020471">
    <property type="entry name" value="AKR"/>
</dbReference>
<protein>
    <submittedName>
        <fullName evidence="2">Aldo/keto reductase</fullName>
    </submittedName>
</protein>
<dbReference type="SUPFAM" id="SSF51430">
    <property type="entry name" value="NAD(P)-linked oxidoreductase"/>
    <property type="match status" value="1"/>
</dbReference>
<gene>
    <name evidence="2" type="ORF">WKW80_08980</name>
</gene>
<proteinExistence type="predicted"/>
<dbReference type="Gene3D" id="3.20.20.100">
    <property type="entry name" value="NADP-dependent oxidoreductase domain"/>
    <property type="match status" value="1"/>
</dbReference>
<reference evidence="2 3" key="1">
    <citation type="submission" date="2024-03" db="EMBL/GenBank/DDBJ databases">
        <title>Novel species of the genus Variovorax.</title>
        <authorList>
            <person name="Liu Q."/>
            <person name="Xin Y.-H."/>
        </authorList>
    </citation>
    <scope>NUCLEOTIDE SEQUENCE [LARGE SCALE GENOMIC DNA]</scope>
    <source>
        <strain evidence="2 3">KACC 18501</strain>
    </source>
</reference>